<organism evidence="6 7">
    <name type="scientific">Arabidopsis suecica</name>
    <name type="common">Swedish thale-cress</name>
    <name type="synonym">Cardaminopsis suecica</name>
    <dbReference type="NCBI Taxonomy" id="45249"/>
    <lineage>
        <taxon>Eukaryota</taxon>
        <taxon>Viridiplantae</taxon>
        <taxon>Streptophyta</taxon>
        <taxon>Embryophyta</taxon>
        <taxon>Tracheophyta</taxon>
        <taxon>Spermatophyta</taxon>
        <taxon>Magnoliopsida</taxon>
        <taxon>eudicotyledons</taxon>
        <taxon>Gunneridae</taxon>
        <taxon>Pentapetalae</taxon>
        <taxon>rosids</taxon>
        <taxon>malvids</taxon>
        <taxon>Brassicales</taxon>
        <taxon>Brassicaceae</taxon>
        <taxon>Camelineae</taxon>
        <taxon>Arabidopsis</taxon>
    </lineage>
</organism>
<evidence type="ECO:0000259" key="4">
    <source>
        <dbReference type="Pfam" id="PF14541"/>
    </source>
</evidence>
<evidence type="ECO:0000256" key="3">
    <source>
        <dbReference type="SAM" id="MobiDB-lite"/>
    </source>
</evidence>
<evidence type="ECO:0000313" key="7">
    <source>
        <dbReference type="Proteomes" id="UP000694251"/>
    </source>
</evidence>
<feature type="compositionally biased region" description="Low complexity" evidence="3">
    <location>
        <begin position="1272"/>
        <end position="1282"/>
    </location>
</feature>
<accession>A0A8T2BMH7</accession>
<proteinExistence type="inferred from homology"/>
<dbReference type="InterPro" id="IPR032799">
    <property type="entry name" value="TAXi_C"/>
</dbReference>
<feature type="compositionally biased region" description="Low complexity" evidence="3">
    <location>
        <begin position="1024"/>
        <end position="1034"/>
    </location>
</feature>
<feature type="domain" description="Xylanase inhibitor C-terminal" evidence="4">
    <location>
        <begin position="1901"/>
        <end position="2002"/>
    </location>
</feature>
<feature type="domain" description="Xylanase inhibitor C-terminal" evidence="4">
    <location>
        <begin position="688"/>
        <end position="784"/>
    </location>
</feature>
<feature type="domain" description="Xylanase inhibitor C-terminal" evidence="4">
    <location>
        <begin position="1656"/>
        <end position="1753"/>
    </location>
</feature>
<dbReference type="EMBL" id="JAEFBJ010000007">
    <property type="protein sequence ID" value="KAG7588698.1"/>
    <property type="molecule type" value="Genomic_DNA"/>
</dbReference>
<feature type="compositionally biased region" description="Polar residues" evidence="3">
    <location>
        <begin position="1009"/>
        <end position="1023"/>
    </location>
</feature>
<keyword evidence="7" id="KW-1185">Reference proteome</keyword>
<feature type="region of interest" description="Disordered" evidence="3">
    <location>
        <begin position="1257"/>
        <end position="1287"/>
    </location>
</feature>
<feature type="domain" description="Xylanase inhibitor C-terminal" evidence="4">
    <location>
        <begin position="460"/>
        <end position="538"/>
    </location>
</feature>
<feature type="compositionally biased region" description="Polar residues" evidence="3">
    <location>
        <begin position="2002"/>
        <end position="2016"/>
    </location>
</feature>
<dbReference type="PANTHER" id="PTHR47965:SF22">
    <property type="entry name" value="EUKARYOTIC ASPARTYL PROTEASE FAMILY PROTEIN"/>
    <property type="match status" value="1"/>
</dbReference>
<dbReference type="Pfam" id="PF14543">
    <property type="entry name" value="TAXi_N"/>
    <property type="match status" value="5"/>
</dbReference>
<feature type="region of interest" description="Disordered" evidence="3">
    <location>
        <begin position="1505"/>
        <end position="1535"/>
    </location>
</feature>
<name>A0A8T2BMH7_ARASU</name>
<feature type="domain" description="Xylanase inhibitor C-terminal" evidence="4">
    <location>
        <begin position="1408"/>
        <end position="1505"/>
    </location>
</feature>
<sequence length="2275" mass="244201">MFPRQDLRYVPSVIPPIGTIDQSADLSLDPFIRPYTYPVIRRSDLLTRRSIRLSRSVDPSVQRSIRIRLLLRSDPSVRRSVSPIRSVQRSVQSDPSLRRSVHPIHPSIHSIEPLDREVACASVRSRLRESILIPEILAEPHPLSDQHFVECFGTPFWVVMVILKCVRMIPMPLDVLPYIGAEWVTARPYTSSSRATTVHQLECQLTGPPSWVSTRSVHRARLSCRSAHLAELASPPAGLAHLAELASSSSSFSSPSWFSSNVLPRSFRLSLSVRFLGLDYAIPNPSMIISPRSLDYPDQKTNLPSSTQPSSTNEHLSYPLPSSSTSVVENSGWTATKTTSLPLTNLLVATTPSAQASAPPPAAHVSLLPDLAVVTTLAAALQITNLIFDCGATFLLKGLASGTVGMARMGCHNIGLPPQFAAAFSFSRKLAVCLTFGKGLQTMPLLINPVSTASVFSQAARNITRVASEKPCFSTKNVGVTRLGYAVPEIQLLLHSNDVVWRIFRANSMVSVSDDVICLGFVDGINLNALLLPVAKDQSTLQYTTVINQRIPLVPASVVFDLGGRELWVDCDKTTSLPLTNLLVATTPSAHASAPPPAAHVSLLPDLAVVTTLAAALQITNFIFDCGATFLLKGLASGTVGMAGMGRPNIGLPPKFAAVFSFSRKLAVCLTFGKGLQTMPLLINPFQRLKINASIGFGGTKISSVNPYTVLESSIYKAFTSEFVKQTAARNITRVASEKPFGDACFSTKNVAVTRLGYAVPEIQLLLHSNDVVWRIFRANSMSSTSVVENSGWTATKTTSLPLTNLLVATTPSGHASAPPPAAHVFLLPDLAVVTTLAAALQITNFIFDCGATFLLKGLASRTVGMAGMGRRNIGLPPKFAAAFSFSRKLAVCLTFGKGLQTMPLLINPFQRLKINASIEFGETKISSVNPYTVLESSIYKAFTSEFVKQTAARNITRVASEKPFGDACFSTKNVAVTRLGYAVPEIQLLLHSNAVVWRIFRANSMQKTNLPSSTQPSSTNEHLSSPLPSSSTSVVENSGWTATKTTSLPLTNLLVATTPSAHASAPPPAAHVFLLPDLAVVTTLAAALQITNFIFDYGATFLLKGLASRTVGMAGMGRHNICLPPKFAAAFSFSRKLAVCLTFGKGLQTMPLLINPFQRLKINASIEFGETKISSVNPYTVLESSIYKAFTSEFVKQTAARNITRVASEKPFGDACFSTKNVAVTRLGYAVPEIQLLLHSNDVVWRIFRANSMQKTNLPSSTQPSSTNEHLSSPLPSSSTSVVENSGWTATKTTSLPLTNILVATTPSAHASAPPPAAHVSLLPDLAVVTTLAAALQITNFIFDCGATFLLKGLASGTVGMAGMGRHNIGLPPQFAAAFSFSRKLAVCLTFGKGLQTMPLLINPFQRLKINASIGFGGTKISSVNPYTVLESSIYKAFTLEFVKQTTARNITRVASEKPFGDACFSTKNVGVTRLGYAAPEIQVLLRSNDVVWRIFRANSMQKTNLPSSTQPSSTNEHLSSPLPSSSTSVVENSGWTATKTTSLPLTNLLVATTPSGHASAPPPAAHVFLLPDLAVVTTLAAALQITNFIFDCGATFLLKGLASRTVGMAGMGRRNIGLPPKFAAAFSFSRKLAVCLTFGKGLQTMPLLINPFQRLKINASIEFGETKISSVNPYTVLESSIYKAFTSEFVKQTAARNITRVASEKPFGDACFSTKNVAVTRLGYAVPEIQLLLHSNAVVWRIFRANSMQKTNLPSSTQPSSTNEHLSSPLPSSSTSVVENSGWTATKTTSLPLTNLLVATTPSAHASAPPPAAHVFLLPDLAVVTTLAAALQITNFIFDYGATFLLKGLASRTVGMAGWVVTTSVYRRNSPPRLASAGNWPSVRNPQSILTVIKIVEKIQFQRLKINASIEFGETKISSVNPYTVLESSIYKAFTSEFVKQTAARNITRVASEKPFGDACFSTKNVAVTRLGYAVPEIQLLLHSNDVVWRIFRANSMQKTNLPSSTQPSSTNEHLSSPLPSSSTSVVENSGWTATKTTSLPLTNILVATTPSAHASAPPPAAHVSLLPDLAVVTTLAAALQITNFIFDCGATFLLKGLASGTVGMAGMGRHNIGLPPQFAAAFSFSRKLAVCLTFGKGLQTMPLLINPFQRLKINASIGFGGTKISSVNPYTVLESSIYKAFTLEFVKQTTARNITRVASEKPFGDACFSTKNVGVTRLGYAAPEIQVLLRSNDVVWRIFRANSMVSVSDDVICLGFVDGVNLNGDRRVPVER</sequence>
<dbReference type="GO" id="GO:0005794">
    <property type="term" value="C:Golgi apparatus"/>
    <property type="evidence" value="ECO:0007669"/>
    <property type="project" value="TreeGrafter"/>
</dbReference>
<feature type="domain" description="Xylanase inhibitor C-terminal" evidence="4">
    <location>
        <begin position="2153"/>
        <end position="2262"/>
    </location>
</feature>
<dbReference type="InterPro" id="IPR001461">
    <property type="entry name" value="Aspartic_peptidase_A1"/>
</dbReference>
<evidence type="ECO:0000259" key="5">
    <source>
        <dbReference type="Pfam" id="PF14543"/>
    </source>
</evidence>
<evidence type="ECO:0000313" key="6">
    <source>
        <dbReference type="EMBL" id="KAG7588698.1"/>
    </source>
</evidence>
<feature type="region of interest" description="Disordered" evidence="3">
    <location>
        <begin position="298"/>
        <end position="331"/>
    </location>
</feature>
<feature type="domain" description="Xylanase inhibitor C-terminal" evidence="4">
    <location>
        <begin position="1160"/>
        <end position="1257"/>
    </location>
</feature>
<feature type="compositionally biased region" description="Polar residues" evidence="3">
    <location>
        <begin position="1505"/>
        <end position="1519"/>
    </location>
</feature>
<dbReference type="OrthoDB" id="1258937at2759"/>
<feature type="domain" description="Xylanase inhibitor N-terminal" evidence="5">
    <location>
        <begin position="2079"/>
        <end position="2136"/>
    </location>
</feature>
<feature type="domain" description="Xylanase inhibitor N-terminal" evidence="5">
    <location>
        <begin position="1580"/>
        <end position="1639"/>
    </location>
</feature>
<protein>
    <submittedName>
        <fullName evidence="6">Aspartic peptidase domain superfamily</fullName>
    </submittedName>
</protein>
<keyword evidence="2" id="KW-0378">Hydrolase</keyword>
<feature type="domain" description="Xylanase inhibitor N-terminal" evidence="5">
    <location>
        <begin position="836"/>
        <end position="895"/>
    </location>
</feature>
<feature type="region of interest" description="Disordered" evidence="3">
    <location>
        <begin position="1009"/>
        <end position="1039"/>
    </location>
</feature>
<comment type="similarity">
    <text evidence="1">Belongs to the peptidase A1 family.</text>
</comment>
<keyword evidence="2" id="KW-0645">Protease</keyword>
<evidence type="ECO:0000256" key="1">
    <source>
        <dbReference type="ARBA" id="ARBA00007447"/>
    </source>
</evidence>
<feature type="compositionally biased region" description="Low complexity" evidence="3">
    <location>
        <begin position="2017"/>
        <end position="2027"/>
    </location>
</feature>
<dbReference type="Pfam" id="PF14541">
    <property type="entry name" value="TAXi_C"/>
    <property type="match status" value="8"/>
</dbReference>
<dbReference type="Proteomes" id="UP000694251">
    <property type="component" value="Chromosome 7"/>
</dbReference>
<dbReference type="GO" id="GO:0004190">
    <property type="term" value="F:aspartic-type endopeptidase activity"/>
    <property type="evidence" value="ECO:0007669"/>
    <property type="project" value="InterPro"/>
</dbReference>
<feature type="compositionally biased region" description="Polar residues" evidence="3">
    <location>
        <begin position="299"/>
        <end position="331"/>
    </location>
</feature>
<comment type="caution">
    <text evidence="6">The sequence shown here is derived from an EMBL/GenBank/DDBJ whole genome shotgun (WGS) entry which is preliminary data.</text>
</comment>
<feature type="domain" description="Xylanase inhibitor C-terminal" evidence="4">
    <location>
        <begin position="912"/>
        <end position="1009"/>
    </location>
</feature>
<feature type="domain" description="Xylanase inhibitor N-terminal" evidence="5">
    <location>
        <begin position="1334"/>
        <end position="1391"/>
    </location>
</feature>
<gene>
    <name evidence="6" type="ORF">ISN44_As07g010150</name>
</gene>
<evidence type="ECO:0000256" key="2">
    <source>
        <dbReference type="ARBA" id="ARBA00022670"/>
    </source>
</evidence>
<dbReference type="GO" id="GO:0005886">
    <property type="term" value="C:plasma membrane"/>
    <property type="evidence" value="ECO:0007669"/>
    <property type="project" value="TreeGrafter"/>
</dbReference>
<dbReference type="InterPro" id="IPR032861">
    <property type="entry name" value="TAXi_N"/>
</dbReference>
<feature type="region of interest" description="Disordered" evidence="3">
    <location>
        <begin position="2002"/>
        <end position="2032"/>
    </location>
</feature>
<feature type="region of interest" description="Disordered" evidence="3">
    <location>
        <begin position="1753"/>
        <end position="1783"/>
    </location>
</feature>
<feature type="compositionally biased region" description="Low complexity" evidence="3">
    <location>
        <begin position="1520"/>
        <end position="1530"/>
    </location>
</feature>
<dbReference type="GO" id="GO:0005576">
    <property type="term" value="C:extracellular region"/>
    <property type="evidence" value="ECO:0007669"/>
    <property type="project" value="TreeGrafter"/>
</dbReference>
<feature type="domain" description="Xylanase inhibitor N-terminal" evidence="5">
    <location>
        <begin position="614"/>
        <end position="671"/>
    </location>
</feature>
<reference evidence="6 7" key="1">
    <citation type="submission" date="2020-12" db="EMBL/GenBank/DDBJ databases">
        <title>Concerted genomic and epigenomic changes stabilize Arabidopsis allopolyploids.</title>
        <authorList>
            <person name="Chen Z."/>
        </authorList>
    </citation>
    <scope>NUCLEOTIDE SEQUENCE [LARGE SCALE GENOMIC DNA]</scope>
    <source>
        <strain evidence="6">As9502</strain>
        <tissue evidence="6">Leaf</tissue>
    </source>
</reference>
<feature type="compositionally biased region" description="Low complexity" evidence="3">
    <location>
        <begin position="1768"/>
        <end position="1778"/>
    </location>
</feature>
<feature type="compositionally biased region" description="Polar residues" evidence="3">
    <location>
        <begin position="1753"/>
        <end position="1767"/>
    </location>
</feature>
<feature type="compositionally biased region" description="Polar residues" evidence="3">
    <location>
        <begin position="1257"/>
        <end position="1271"/>
    </location>
</feature>
<dbReference type="GO" id="GO:0006508">
    <property type="term" value="P:proteolysis"/>
    <property type="evidence" value="ECO:0007669"/>
    <property type="project" value="UniProtKB-KW"/>
</dbReference>
<dbReference type="PANTHER" id="PTHR47965">
    <property type="entry name" value="ASPARTYL PROTEASE-RELATED"/>
    <property type="match status" value="1"/>
</dbReference>